<reference evidence="2" key="1">
    <citation type="submission" date="2017-02" db="UniProtKB">
        <authorList>
            <consortium name="WormBaseParasite"/>
        </authorList>
    </citation>
    <scope>IDENTIFICATION</scope>
</reference>
<dbReference type="Proteomes" id="UP000036681">
    <property type="component" value="Unplaced"/>
</dbReference>
<accession>A0A0M3IKS7</accession>
<name>A0A0M3IKS7_ASCLU</name>
<proteinExistence type="predicted"/>
<dbReference type="WBParaSite" id="ALUE_0001935401-mRNA-1">
    <property type="protein sequence ID" value="ALUE_0001935401-mRNA-1"/>
    <property type="gene ID" value="ALUE_0001935401"/>
</dbReference>
<protein>
    <submittedName>
        <fullName evidence="2">Zf-RVT domain-containing protein</fullName>
    </submittedName>
</protein>
<keyword evidence="1" id="KW-1185">Reference proteome</keyword>
<sequence>MAKHLSIVVNSQTLAYRFLRSDKVTVSDSCCYGQQNLLNFEMRRILFGISALHSLTRRLMAWIWRTVMKYWMCSESAKLLGRSVLLCYECRLILTLFHSCLLGSH</sequence>
<dbReference type="AlphaFoldDB" id="A0A0M3IKS7"/>
<evidence type="ECO:0000313" key="1">
    <source>
        <dbReference type="Proteomes" id="UP000036681"/>
    </source>
</evidence>
<organism evidence="1 2">
    <name type="scientific">Ascaris lumbricoides</name>
    <name type="common">Giant roundworm</name>
    <dbReference type="NCBI Taxonomy" id="6252"/>
    <lineage>
        <taxon>Eukaryota</taxon>
        <taxon>Metazoa</taxon>
        <taxon>Ecdysozoa</taxon>
        <taxon>Nematoda</taxon>
        <taxon>Chromadorea</taxon>
        <taxon>Rhabditida</taxon>
        <taxon>Spirurina</taxon>
        <taxon>Ascaridomorpha</taxon>
        <taxon>Ascaridoidea</taxon>
        <taxon>Ascarididae</taxon>
        <taxon>Ascaris</taxon>
    </lineage>
</organism>
<evidence type="ECO:0000313" key="2">
    <source>
        <dbReference type="WBParaSite" id="ALUE_0001935401-mRNA-1"/>
    </source>
</evidence>